<keyword evidence="2" id="KW-1185">Reference proteome</keyword>
<reference evidence="2" key="1">
    <citation type="journal article" date="2023" name="G3 (Bethesda)">
        <title>Genome assembly and association tests identify interacting loci associated with vigor, precocity, and sex in interspecific pistachio rootstocks.</title>
        <authorList>
            <person name="Palmer W."/>
            <person name="Jacygrad E."/>
            <person name="Sagayaradj S."/>
            <person name="Cavanaugh K."/>
            <person name="Han R."/>
            <person name="Bertier L."/>
            <person name="Beede B."/>
            <person name="Kafkas S."/>
            <person name="Golino D."/>
            <person name="Preece J."/>
            <person name="Michelmore R."/>
        </authorList>
    </citation>
    <scope>NUCLEOTIDE SEQUENCE [LARGE SCALE GENOMIC DNA]</scope>
</reference>
<evidence type="ECO:0000313" key="1">
    <source>
        <dbReference type="EMBL" id="KAJ0007024.1"/>
    </source>
</evidence>
<name>A0ACC0WZK9_9ROSI</name>
<dbReference type="EMBL" id="CM047750">
    <property type="protein sequence ID" value="KAJ0007024.1"/>
    <property type="molecule type" value="Genomic_DNA"/>
</dbReference>
<organism evidence="1 2">
    <name type="scientific">Pistacia integerrima</name>
    <dbReference type="NCBI Taxonomy" id="434235"/>
    <lineage>
        <taxon>Eukaryota</taxon>
        <taxon>Viridiplantae</taxon>
        <taxon>Streptophyta</taxon>
        <taxon>Embryophyta</taxon>
        <taxon>Tracheophyta</taxon>
        <taxon>Spermatophyta</taxon>
        <taxon>Magnoliopsida</taxon>
        <taxon>eudicotyledons</taxon>
        <taxon>Gunneridae</taxon>
        <taxon>Pentapetalae</taxon>
        <taxon>rosids</taxon>
        <taxon>malvids</taxon>
        <taxon>Sapindales</taxon>
        <taxon>Anacardiaceae</taxon>
        <taxon>Pistacia</taxon>
    </lineage>
</organism>
<gene>
    <name evidence="1" type="ORF">Pint_30241</name>
</gene>
<evidence type="ECO:0000313" key="2">
    <source>
        <dbReference type="Proteomes" id="UP001163603"/>
    </source>
</evidence>
<comment type="caution">
    <text evidence="1">The sequence shown here is derived from an EMBL/GenBank/DDBJ whole genome shotgun (WGS) entry which is preliminary data.</text>
</comment>
<proteinExistence type="predicted"/>
<protein>
    <submittedName>
        <fullName evidence="1">Uncharacterized protein</fullName>
    </submittedName>
</protein>
<sequence length="146" mass="17260">MQTLEGLEHLKVLRLFANSYSGKKMHCRSGSRAFPQLQVLKLWMPTELIEWTIDEGVMPFLRYLEIRWCKRQEKPIGLENVTSLKELTLTSMKKDFVDKVKEGIGKDIVVIENHWNFQPLFVSSFHLFYCLVHLTLFILLHFLFIC</sequence>
<accession>A0ACC0WZK9</accession>
<dbReference type="Proteomes" id="UP001163603">
    <property type="component" value="Chromosome 15"/>
</dbReference>